<dbReference type="EMBL" id="WKJD01000008">
    <property type="protein sequence ID" value="MRX43137.1"/>
    <property type="molecule type" value="Genomic_DNA"/>
</dbReference>
<evidence type="ECO:0000313" key="1">
    <source>
        <dbReference type="EMBL" id="MRX43137.1"/>
    </source>
</evidence>
<evidence type="ECO:0000313" key="2">
    <source>
        <dbReference type="Proteomes" id="UP000476511"/>
    </source>
</evidence>
<dbReference type="AlphaFoldDB" id="A0A6L5R293"/>
<proteinExistence type="predicted"/>
<organism evidence="1 2">
    <name type="scientific">Agromyces kandeliae</name>
    <dbReference type="NCBI Taxonomy" id="2666141"/>
    <lineage>
        <taxon>Bacteria</taxon>
        <taxon>Bacillati</taxon>
        <taxon>Actinomycetota</taxon>
        <taxon>Actinomycetes</taxon>
        <taxon>Micrococcales</taxon>
        <taxon>Microbacteriaceae</taxon>
        <taxon>Agromyces</taxon>
    </lineage>
</organism>
<keyword evidence="2" id="KW-1185">Reference proteome</keyword>
<dbReference type="Proteomes" id="UP000476511">
    <property type="component" value="Unassembled WGS sequence"/>
</dbReference>
<gene>
    <name evidence="1" type="ORF">GJR97_05280</name>
</gene>
<accession>A0A6L5R293</accession>
<protein>
    <submittedName>
        <fullName evidence="1">CRISPR-associated DxTHG motif protein</fullName>
    </submittedName>
</protein>
<comment type="caution">
    <text evidence="1">The sequence shown here is derived from an EMBL/GenBank/DDBJ whole genome shotgun (WGS) entry which is preliminary data.</text>
</comment>
<reference evidence="1 2" key="1">
    <citation type="submission" date="2019-11" db="EMBL/GenBank/DDBJ databases">
        <title>Agromyces kandeliae sp. nov., isolated from mangrove soil.</title>
        <authorList>
            <person name="Wang R."/>
        </authorList>
    </citation>
    <scope>NUCLEOTIDE SEQUENCE [LARGE SCALE GENOMIC DNA]</scope>
    <source>
        <strain evidence="1 2">Q22</strain>
    </source>
</reference>
<sequence>MRETRASSKDLLRATPAASDLLRLGRPSRTACDVTHGLRMVTV</sequence>
<name>A0A6L5R293_9MICO</name>